<dbReference type="Gene3D" id="1.25.40.10">
    <property type="entry name" value="Tetratricopeptide repeat domain"/>
    <property type="match status" value="1"/>
</dbReference>
<dbReference type="OrthoDB" id="2384430at2759"/>
<evidence type="ECO:0000256" key="1">
    <source>
        <dbReference type="ARBA" id="ARBA00038101"/>
    </source>
</evidence>
<dbReference type="SMART" id="SM00671">
    <property type="entry name" value="SEL1"/>
    <property type="match status" value="5"/>
</dbReference>
<dbReference type="PANTHER" id="PTHR11102">
    <property type="entry name" value="SEL-1-LIKE PROTEIN"/>
    <property type="match status" value="1"/>
</dbReference>
<keyword evidence="3" id="KW-1185">Reference proteome</keyword>
<dbReference type="AlphaFoldDB" id="D2V989"/>
<dbReference type="GeneID" id="8859991"/>
<dbReference type="Pfam" id="PF08238">
    <property type="entry name" value="Sel1"/>
    <property type="match status" value="6"/>
</dbReference>
<dbReference type="KEGG" id="ngr:NAEGRDRAFT_32261"/>
<dbReference type="VEuPathDB" id="AmoebaDB:NAEGRDRAFT_32261"/>
<sequence>MSLYSIYSSDDQDVKKAVQYLTSAATKGNAQAQWNLCELYAKGEGVPKSSELSMKWMKKSAQNGNVEAQLSLANYYEQDATKDVILSFEWCLLAADQGFPEAQFQLGEKLMNGIGCQQNVSLAIQHFEKAVKEGHVLSMLNLGLIYFQSSTLQNHEKSLKFLLLAAENGNIDAQHNIGYFFASKNEFEKAFTWYMKSHLANHPNSFSEISQMILRNELKFKKVSGFIAKEAMNGNEQAIKLLQELKERGEE</sequence>
<dbReference type="STRING" id="5762.D2V989"/>
<dbReference type="InParanoid" id="D2V989"/>
<accession>D2V989</accession>
<dbReference type="InterPro" id="IPR050767">
    <property type="entry name" value="Sel1_AlgK"/>
</dbReference>
<name>D2V989_NAEGR</name>
<proteinExistence type="inferred from homology"/>
<dbReference type="RefSeq" id="XP_002679291.1">
    <property type="nucleotide sequence ID" value="XM_002679245.1"/>
</dbReference>
<dbReference type="eggNOG" id="KOG1550">
    <property type="taxonomic scope" value="Eukaryota"/>
</dbReference>
<gene>
    <name evidence="2" type="ORF">NAEGRDRAFT_32261</name>
</gene>
<dbReference type="PANTHER" id="PTHR11102:SF160">
    <property type="entry name" value="ERAD-ASSOCIATED E3 UBIQUITIN-PROTEIN LIGASE COMPONENT HRD3"/>
    <property type="match status" value="1"/>
</dbReference>
<dbReference type="SUPFAM" id="SSF81901">
    <property type="entry name" value="HCP-like"/>
    <property type="match status" value="1"/>
</dbReference>
<reference evidence="2 3" key="1">
    <citation type="journal article" date="2010" name="Cell">
        <title>The genome of Naegleria gruberi illuminates early eukaryotic versatility.</title>
        <authorList>
            <person name="Fritz-Laylin L.K."/>
            <person name="Prochnik S.E."/>
            <person name="Ginger M.L."/>
            <person name="Dacks J.B."/>
            <person name="Carpenter M.L."/>
            <person name="Field M.C."/>
            <person name="Kuo A."/>
            <person name="Paredez A."/>
            <person name="Chapman J."/>
            <person name="Pham J."/>
            <person name="Shu S."/>
            <person name="Neupane R."/>
            <person name="Cipriano M."/>
            <person name="Mancuso J."/>
            <person name="Tu H."/>
            <person name="Salamov A."/>
            <person name="Lindquist E."/>
            <person name="Shapiro H."/>
            <person name="Lucas S."/>
            <person name="Grigoriev I.V."/>
            <person name="Cande W.Z."/>
            <person name="Fulton C."/>
            <person name="Rokhsar D.S."/>
            <person name="Dawson S.C."/>
        </authorList>
    </citation>
    <scope>NUCLEOTIDE SEQUENCE [LARGE SCALE GENOMIC DNA]</scope>
    <source>
        <strain evidence="2 3">NEG-M</strain>
    </source>
</reference>
<dbReference type="InterPro" id="IPR006597">
    <property type="entry name" value="Sel1-like"/>
</dbReference>
<dbReference type="InterPro" id="IPR011990">
    <property type="entry name" value="TPR-like_helical_dom_sf"/>
</dbReference>
<protein>
    <submittedName>
        <fullName evidence="2">Predicted protein</fullName>
    </submittedName>
</protein>
<dbReference type="EMBL" id="GG738858">
    <property type="protein sequence ID" value="EFC46547.1"/>
    <property type="molecule type" value="Genomic_DNA"/>
</dbReference>
<organism evidence="3">
    <name type="scientific">Naegleria gruberi</name>
    <name type="common">Amoeba</name>
    <dbReference type="NCBI Taxonomy" id="5762"/>
    <lineage>
        <taxon>Eukaryota</taxon>
        <taxon>Discoba</taxon>
        <taxon>Heterolobosea</taxon>
        <taxon>Tetramitia</taxon>
        <taxon>Eutetramitia</taxon>
        <taxon>Vahlkampfiidae</taxon>
        <taxon>Naegleria</taxon>
    </lineage>
</organism>
<dbReference type="Proteomes" id="UP000006671">
    <property type="component" value="Unassembled WGS sequence"/>
</dbReference>
<comment type="similarity">
    <text evidence="1">Belongs to the sel-1 family.</text>
</comment>
<evidence type="ECO:0000313" key="3">
    <source>
        <dbReference type="Proteomes" id="UP000006671"/>
    </source>
</evidence>
<evidence type="ECO:0000313" key="2">
    <source>
        <dbReference type="EMBL" id="EFC46547.1"/>
    </source>
</evidence>